<dbReference type="Proteomes" id="UP001060919">
    <property type="component" value="Chromosome"/>
</dbReference>
<keyword evidence="1" id="KW-0812">Transmembrane</keyword>
<organism evidence="2 3">
    <name type="scientific">Aureispira anguillae</name>
    <dbReference type="NCBI Taxonomy" id="2864201"/>
    <lineage>
        <taxon>Bacteria</taxon>
        <taxon>Pseudomonadati</taxon>
        <taxon>Bacteroidota</taxon>
        <taxon>Saprospiria</taxon>
        <taxon>Saprospirales</taxon>
        <taxon>Saprospiraceae</taxon>
        <taxon>Aureispira</taxon>
    </lineage>
</organism>
<evidence type="ECO:0000313" key="2">
    <source>
        <dbReference type="EMBL" id="BDS12382.1"/>
    </source>
</evidence>
<sequence length="38" mass="4196">MLIPTESKHIIEIKPDYLGVGVIGLVVLLILVINKKLL</sequence>
<reference evidence="2" key="1">
    <citation type="submission" date="2022-09" db="EMBL/GenBank/DDBJ databases">
        <title>Aureispira anguillicida sp. nov., isolated from Leptocephalus of Japanese eel Anguilla japonica.</title>
        <authorList>
            <person name="Yuasa K."/>
            <person name="Mekata T."/>
            <person name="Ikunari K."/>
        </authorList>
    </citation>
    <scope>NUCLEOTIDE SEQUENCE</scope>
    <source>
        <strain evidence="2">EL160426</strain>
    </source>
</reference>
<feature type="transmembrane region" description="Helical" evidence="1">
    <location>
        <begin position="17"/>
        <end position="34"/>
    </location>
</feature>
<evidence type="ECO:0000313" key="3">
    <source>
        <dbReference type="Proteomes" id="UP001060919"/>
    </source>
</evidence>
<dbReference type="AlphaFoldDB" id="A0A915YG22"/>
<keyword evidence="1" id="KW-1133">Transmembrane helix</keyword>
<name>A0A915YG22_9BACT</name>
<dbReference type="KEGG" id="aup:AsAng_0031030"/>
<dbReference type="EMBL" id="AP026867">
    <property type="protein sequence ID" value="BDS12382.1"/>
    <property type="molecule type" value="Genomic_DNA"/>
</dbReference>
<keyword evidence="3" id="KW-1185">Reference proteome</keyword>
<accession>A0A915YG22</accession>
<evidence type="ECO:0000256" key="1">
    <source>
        <dbReference type="SAM" id="Phobius"/>
    </source>
</evidence>
<proteinExistence type="predicted"/>
<gene>
    <name evidence="2" type="ORF">AsAng_0031030</name>
</gene>
<protein>
    <submittedName>
        <fullName evidence="2">Uncharacterized protein</fullName>
    </submittedName>
</protein>
<keyword evidence="1" id="KW-0472">Membrane</keyword>